<dbReference type="EMBL" id="JBHTEC010000004">
    <property type="protein sequence ID" value="MFD0287719.1"/>
    <property type="molecule type" value="Genomic_DNA"/>
</dbReference>
<reference evidence="6" key="1">
    <citation type="journal article" date="2019" name="Int. J. Syst. Evol. Microbiol.">
        <title>The Global Catalogue of Microorganisms (GCM) 10K type strain sequencing project: providing services to taxonomists for standard genome sequencing and annotation.</title>
        <authorList>
            <consortium name="The Broad Institute Genomics Platform"/>
            <consortium name="The Broad Institute Genome Sequencing Center for Infectious Disease"/>
            <person name="Wu L."/>
            <person name="Ma J."/>
        </authorList>
    </citation>
    <scope>NUCLEOTIDE SEQUENCE [LARGE SCALE GENOMIC DNA]</scope>
    <source>
        <strain evidence="6">CGMCC 4.7198</strain>
    </source>
</reference>
<keyword evidence="2" id="KW-0238">DNA-binding</keyword>
<protein>
    <submittedName>
        <fullName evidence="5">GntR family transcriptional regulator</fullName>
    </submittedName>
</protein>
<keyword evidence="6" id="KW-1185">Reference proteome</keyword>
<accession>A0ABW2VUF0</accession>
<dbReference type="PROSITE" id="PS50949">
    <property type="entry name" value="HTH_GNTR"/>
    <property type="match status" value="1"/>
</dbReference>
<dbReference type="Gene3D" id="3.40.1410.10">
    <property type="entry name" value="Chorismate lyase-like"/>
    <property type="match status" value="1"/>
</dbReference>
<organism evidence="5 6">
    <name type="scientific">Streptomyces lutosisoli</name>
    <dbReference type="NCBI Taxonomy" id="2665721"/>
    <lineage>
        <taxon>Bacteria</taxon>
        <taxon>Bacillati</taxon>
        <taxon>Actinomycetota</taxon>
        <taxon>Actinomycetes</taxon>
        <taxon>Kitasatosporales</taxon>
        <taxon>Streptomycetaceae</taxon>
        <taxon>Streptomyces</taxon>
    </lineage>
</organism>
<dbReference type="SUPFAM" id="SSF64288">
    <property type="entry name" value="Chorismate lyase-like"/>
    <property type="match status" value="1"/>
</dbReference>
<dbReference type="Gene3D" id="1.10.10.10">
    <property type="entry name" value="Winged helix-like DNA-binding domain superfamily/Winged helix DNA-binding domain"/>
    <property type="match status" value="1"/>
</dbReference>
<evidence type="ECO:0000313" key="6">
    <source>
        <dbReference type="Proteomes" id="UP001596957"/>
    </source>
</evidence>
<gene>
    <name evidence="5" type="ORF">ACFQZP_40070</name>
</gene>
<dbReference type="SMART" id="SM00345">
    <property type="entry name" value="HTH_GNTR"/>
    <property type="match status" value="1"/>
</dbReference>
<dbReference type="InterPro" id="IPR050679">
    <property type="entry name" value="Bact_HTH_transcr_reg"/>
</dbReference>
<comment type="caution">
    <text evidence="5">The sequence shown here is derived from an EMBL/GenBank/DDBJ whole genome shotgun (WGS) entry which is preliminary data.</text>
</comment>
<dbReference type="PANTHER" id="PTHR44846:SF17">
    <property type="entry name" value="GNTR-FAMILY TRANSCRIPTIONAL REGULATOR"/>
    <property type="match status" value="1"/>
</dbReference>
<dbReference type="Proteomes" id="UP001596957">
    <property type="component" value="Unassembled WGS sequence"/>
</dbReference>
<dbReference type="PRINTS" id="PR00035">
    <property type="entry name" value="HTHGNTR"/>
</dbReference>
<dbReference type="Pfam" id="PF07702">
    <property type="entry name" value="UTRA"/>
    <property type="match status" value="1"/>
</dbReference>
<dbReference type="InterPro" id="IPR028978">
    <property type="entry name" value="Chorismate_lyase_/UTRA_dom_sf"/>
</dbReference>
<evidence type="ECO:0000313" key="5">
    <source>
        <dbReference type="EMBL" id="MFD0287719.1"/>
    </source>
</evidence>
<sequence>MTGGQKRPKYRRIADALRAQIDAGEYGPGDRLPGENPLAAEHGVAAMTARQALNALKNEGLVEARKGAGFYVRSFKPIRRRSIARLSREHWGSGATIFSADDARELTVEASLLGEVTAPEPIARVLDLGEAGSSFARTRRFIVEDRPVLLSTSYMPYDLVAGTPVAEVETGPGGTYARLADLGHAPVHFREEVRVRAPSAEDAARLRLSADTPVIKIVRTAYEATGRAIEVNEMTLDSLAYVLEYDFDA</sequence>
<dbReference type="PANTHER" id="PTHR44846">
    <property type="entry name" value="MANNOSYL-D-GLYCERATE TRANSPORT/METABOLISM SYSTEM REPRESSOR MNGR-RELATED"/>
    <property type="match status" value="1"/>
</dbReference>
<keyword evidence="3" id="KW-0804">Transcription</keyword>
<feature type="domain" description="HTH gntR-type" evidence="4">
    <location>
        <begin position="7"/>
        <end position="75"/>
    </location>
</feature>
<dbReference type="InterPro" id="IPR000524">
    <property type="entry name" value="Tscrpt_reg_HTH_GntR"/>
</dbReference>
<evidence type="ECO:0000256" key="3">
    <source>
        <dbReference type="ARBA" id="ARBA00023163"/>
    </source>
</evidence>
<dbReference type="CDD" id="cd07377">
    <property type="entry name" value="WHTH_GntR"/>
    <property type="match status" value="1"/>
</dbReference>
<evidence type="ECO:0000259" key="4">
    <source>
        <dbReference type="PROSITE" id="PS50949"/>
    </source>
</evidence>
<dbReference type="SUPFAM" id="SSF46785">
    <property type="entry name" value="Winged helix' DNA-binding domain"/>
    <property type="match status" value="1"/>
</dbReference>
<name>A0ABW2VUF0_9ACTN</name>
<proteinExistence type="predicted"/>
<keyword evidence="1" id="KW-0805">Transcription regulation</keyword>
<evidence type="ECO:0000256" key="2">
    <source>
        <dbReference type="ARBA" id="ARBA00023125"/>
    </source>
</evidence>
<dbReference type="SMART" id="SM00866">
    <property type="entry name" value="UTRA"/>
    <property type="match status" value="1"/>
</dbReference>
<dbReference type="RefSeq" id="WP_381256011.1">
    <property type="nucleotide sequence ID" value="NZ_JBHTBI010000014.1"/>
</dbReference>
<evidence type="ECO:0000256" key="1">
    <source>
        <dbReference type="ARBA" id="ARBA00023015"/>
    </source>
</evidence>
<dbReference type="InterPro" id="IPR011663">
    <property type="entry name" value="UTRA"/>
</dbReference>
<dbReference type="InterPro" id="IPR036388">
    <property type="entry name" value="WH-like_DNA-bd_sf"/>
</dbReference>
<dbReference type="Pfam" id="PF00392">
    <property type="entry name" value="GntR"/>
    <property type="match status" value="1"/>
</dbReference>
<dbReference type="InterPro" id="IPR036390">
    <property type="entry name" value="WH_DNA-bd_sf"/>
</dbReference>